<dbReference type="CDD" id="cd06225">
    <property type="entry name" value="HAMP"/>
    <property type="match status" value="1"/>
</dbReference>
<dbReference type="InterPro" id="IPR049814">
    <property type="entry name" value="Resp_reg_WalK"/>
</dbReference>
<name>A0A0R1W9N1_9LACO</name>
<dbReference type="PROSITE" id="PS50113">
    <property type="entry name" value="PAC"/>
    <property type="match status" value="1"/>
</dbReference>
<dbReference type="Gene3D" id="1.10.287.130">
    <property type="match status" value="1"/>
</dbReference>
<dbReference type="Gene3D" id="3.30.450.20">
    <property type="entry name" value="PAS domain"/>
    <property type="match status" value="2"/>
</dbReference>
<proteinExistence type="predicted"/>
<dbReference type="PANTHER" id="PTHR45453:SF1">
    <property type="entry name" value="PHOSPHATE REGULON SENSOR PROTEIN PHOR"/>
    <property type="match status" value="1"/>
</dbReference>
<comment type="caution">
    <text evidence="19">The sequence shown here is derived from an EMBL/GenBank/DDBJ whole genome shotgun (WGS) entry which is preliminary data.</text>
</comment>
<keyword evidence="9" id="KW-0418">Kinase</keyword>
<keyword evidence="10" id="KW-0067">ATP-binding</keyword>
<feature type="transmembrane region" description="Helical" evidence="14">
    <location>
        <begin position="180"/>
        <end position="201"/>
    </location>
</feature>
<dbReference type="PATRIC" id="fig|1423779.3.peg.1379"/>
<dbReference type="PROSITE" id="PS50885">
    <property type="entry name" value="HAMP"/>
    <property type="match status" value="1"/>
</dbReference>
<evidence type="ECO:0000256" key="4">
    <source>
        <dbReference type="ARBA" id="ARBA00022475"/>
    </source>
</evidence>
<evidence type="ECO:0000259" key="15">
    <source>
        <dbReference type="PROSITE" id="PS50109"/>
    </source>
</evidence>
<dbReference type="SUPFAM" id="SSF158472">
    <property type="entry name" value="HAMP domain-like"/>
    <property type="match status" value="1"/>
</dbReference>
<dbReference type="InterPro" id="IPR036890">
    <property type="entry name" value="HATPase_C_sf"/>
</dbReference>
<dbReference type="Gene3D" id="3.30.565.10">
    <property type="entry name" value="Histidine kinase-like ATPase, C-terminal domain"/>
    <property type="match status" value="1"/>
</dbReference>
<dbReference type="PROSITE" id="PS50109">
    <property type="entry name" value="HIS_KIN"/>
    <property type="match status" value="1"/>
</dbReference>
<evidence type="ECO:0000256" key="14">
    <source>
        <dbReference type="SAM" id="Phobius"/>
    </source>
</evidence>
<dbReference type="SUPFAM" id="SSF55785">
    <property type="entry name" value="PYP-like sensor domain (PAS domain)"/>
    <property type="match status" value="1"/>
</dbReference>
<dbReference type="SUPFAM" id="SSF103190">
    <property type="entry name" value="Sensory domain-like"/>
    <property type="match status" value="1"/>
</dbReference>
<evidence type="ECO:0000313" key="19">
    <source>
        <dbReference type="EMBL" id="KRM14213.1"/>
    </source>
</evidence>
<dbReference type="InterPro" id="IPR003594">
    <property type="entry name" value="HATPase_dom"/>
</dbReference>
<accession>A0A0R1W9N1</accession>
<keyword evidence="13 14" id="KW-0472">Membrane</keyword>
<dbReference type="FunFam" id="1.10.287.130:FF:000001">
    <property type="entry name" value="Two-component sensor histidine kinase"/>
    <property type="match status" value="1"/>
</dbReference>
<dbReference type="InterPro" id="IPR013767">
    <property type="entry name" value="PAS_fold"/>
</dbReference>
<dbReference type="SMART" id="SM00388">
    <property type="entry name" value="HisKA"/>
    <property type="match status" value="1"/>
</dbReference>
<dbReference type="SMART" id="SM00387">
    <property type="entry name" value="HATPase_c"/>
    <property type="match status" value="1"/>
</dbReference>
<keyword evidence="8" id="KW-0547">Nucleotide-binding</keyword>
<dbReference type="SMART" id="SM00304">
    <property type="entry name" value="HAMP"/>
    <property type="match status" value="1"/>
</dbReference>
<gene>
    <name evidence="19" type="ORF">FC49_GL001340</name>
</gene>
<dbReference type="NCBIfam" id="TIGR00229">
    <property type="entry name" value="sensory_box"/>
    <property type="match status" value="1"/>
</dbReference>
<feature type="domain" description="HAMP" evidence="18">
    <location>
        <begin position="202"/>
        <end position="254"/>
    </location>
</feature>
<keyword evidence="11 14" id="KW-1133">Transmembrane helix</keyword>
<evidence type="ECO:0000259" key="16">
    <source>
        <dbReference type="PROSITE" id="PS50112"/>
    </source>
</evidence>
<dbReference type="InterPro" id="IPR036097">
    <property type="entry name" value="HisK_dim/P_sf"/>
</dbReference>
<evidence type="ECO:0000256" key="2">
    <source>
        <dbReference type="ARBA" id="ARBA00004651"/>
    </source>
</evidence>
<dbReference type="Proteomes" id="UP000050973">
    <property type="component" value="Unassembled WGS sequence"/>
</dbReference>
<dbReference type="InterPro" id="IPR029151">
    <property type="entry name" value="Sensor-like_sf"/>
</dbReference>
<dbReference type="GO" id="GO:0005886">
    <property type="term" value="C:plasma membrane"/>
    <property type="evidence" value="ECO:0007669"/>
    <property type="project" value="UniProtKB-SubCell"/>
</dbReference>
<dbReference type="CDD" id="cd00075">
    <property type="entry name" value="HATPase"/>
    <property type="match status" value="1"/>
</dbReference>
<feature type="domain" description="Histidine kinase" evidence="15">
    <location>
        <begin position="383"/>
        <end position="608"/>
    </location>
</feature>
<dbReference type="Pfam" id="PF23846">
    <property type="entry name" value="Cache_WalK"/>
    <property type="match status" value="1"/>
</dbReference>
<evidence type="ECO:0000256" key="11">
    <source>
        <dbReference type="ARBA" id="ARBA00022989"/>
    </source>
</evidence>
<evidence type="ECO:0000256" key="6">
    <source>
        <dbReference type="ARBA" id="ARBA00022679"/>
    </source>
</evidence>
<dbReference type="GO" id="GO:0000155">
    <property type="term" value="F:phosphorelay sensor kinase activity"/>
    <property type="evidence" value="ECO:0007669"/>
    <property type="project" value="InterPro"/>
</dbReference>
<dbReference type="GO" id="GO:0006355">
    <property type="term" value="P:regulation of DNA-templated transcription"/>
    <property type="evidence" value="ECO:0007669"/>
    <property type="project" value="InterPro"/>
</dbReference>
<dbReference type="NCBIfam" id="NF033092">
    <property type="entry name" value="HK_WalK"/>
    <property type="match status" value="1"/>
</dbReference>
<dbReference type="InterPro" id="IPR003661">
    <property type="entry name" value="HisK_dim/P_dom"/>
</dbReference>
<protein>
    <recommendedName>
        <fullName evidence="3">histidine kinase</fullName>
        <ecNumber evidence="3">2.7.13.3</ecNumber>
    </recommendedName>
</protein>
<dbReference type="GO" id="GO:0005524">
    <property type="term" value="F:ATP binding"/>
    <property type="evidence" value="ECO:0007669"/>
    <property type="project" value="UniProtKB-KW"/>
</dbReference>
<dbReference type="InterPro" id="IPR000700">
    <property type="entry name" value="PAS-assoc_C"/>
</dbReference>
<dbReference type="EMBL" id="AZGE01000036">
    <property type="protein sequence ID" value="KRM14213.1"/>
    <property type="molecule type" value="Genomic_DNA"/>
</dbReference>
<evidence type="ECO:0000256" key="3">
    <source>
        <dbReference type="ARBA" id="ARBA00012438"/>
    </source>
</evidence>
<evidence type="ECO:0000256" key="9">
    <source>
        <dbReference type="ARBA" id="ARBA00022777"/>
    </source>
</evidence>
<dbReference type="EC" id="2.7.13.3" evidence="3"/>
<keyword evidence="6" id="KW-0808">Transferase</keyword>
<evidence type="ECO:0000259" key="17">
    <source>
        <dbReference type="PROSITE" id="PS50113"/>
    </source>
</evidence>
<evidence type="ECO:0000256" key="5">
    <source>
        <dbReference type="ARBA" id="ARBA00022553"/>
    </source>
</evidence>
<dbReference type="InterPro" id="IPR035965">
    <property type="entry name" value="PAS-like_dom_sf"/>
</dbReference>
<feature type="domain" description="PAC" evidence="17">
    <location>
        <begin position="326"/>
        <end position="379"/>
    </location>
</feature>
<reference evidence="19 20" key="1">
    <citation type="journal article" date="2015" name="Genome Announc.">
        <title>Expanding the biotechnology potential of lactobacilli through comparative genomics of 213 strains and associated genera.</title>
        <authorList>
            <person name="Sun Z."/>
            <person name="Harris H.M."/>
            <person name="McCann A."/>
            <person name="Guo C."/>
            <person name="Argimon S."/>
            <person name="Zhang W."/>
            <person name="Yang X."/>
            <person name="Jeffery I.B."/>
            <person name="Cooney J.C."/>
            <person name="Kagawa T.F."/>
            <person name="Liu W."/>
            <person name="Song Y."/>
            <person name="Salvetti E."/>
            <person name="Wrobel A."/>
            <person name="Rasinkangas P."/>
            <person name="Parkhill J."/>
            <person name="Rea M.C."/>
            <person name="O'Sullivan O."/>
            <person name="Ritari J."/>
            <person name="Douillard F.P."/>
            <person name="Paul Ross R."/>
            <person name="Yang R."/>
            <person name="Briner A.E."/>
            <person name="Felis G.E."/>
            <person name="de Vos W.M."/>
            <person name="Barrangou R."/>
            <person name="Klaenhammer T.R."/>
            <person name="Caufield P.W."/>
            <person name="Cui Y."/>
            <person name="Zhang H."/>
            <person name="O'Toole P.W."/>
        </authorList>
    </citation>
    <scope>NUCLEOTIDE SEQUENCE [LARGE SCALE GENOMIC DNA]</scope>
    <source>
        <strain evidence="19 20">DSM 4864</strain>
    </source>
</reference>
<dbReference type="InterPro" id="IPR003660">
    <property type="entry name" value="HAMP_dom"/>
</dbReference>
<dbReference type="InterPro" id="IPR000014">
    <property type="entry name" value="PAS"/>
</dbReference>
<evidence type="ECO:0000256" key="13">
    <source>
        <dbReference type="ARBA" id="ARBA00023136"/>
    </source>
</evidence>
<dbReference type="InterPro" id="IPR057640">
    <property type="entry name" value="Cache_WalK"/>
</dbReference>
<comment type="catalytic activity">
    <reaction evidence="1">
        <text>ATP + protein L-histidine = ADP + protein N-phospho-L-histidine.</text>
        <dbReference type="EC" id="2.7.13.3"/>
    </reaction>
</comment>
<dbReference type="CDD" id="cd00082">
    <property type="entry name" value="HisKA"/>
    <property type="match status" value="1"/>
</dbReference>
<evidence type="ECO:0000256" key="10">
    <source>
        <dbReference type="ARBA" id="ARBA00022840"/>
    </source>
</evidence>
<evidence type="ECO:0000313" key="20">
    <source>
        <dbReference type="Proteomes" id="UP000050973"/>
    </source>
</evidence>
<keyword evidence="4" id="KW-1003">Cell membrane</keyword>
<dbReference type="Pfam" id="PF00672">
    <property type="entry name" value="HAMP"/>
    <property type="match status" value="1"/>
</dbReference>
<dbReference type="InterPro" id="IPR005467">
    <property type="entry name" value="His_kinase_dom"/>
</dbReference>
<dbReference type="GO" id="GO:0004721">
    <property type="term" value="F:phosphoprotein phosphatase activity"/>
    <property type="evidence" value="ECO:0007669"/>
    <property type="project" value="TreeGrafter"/>
</dbReference>
<dbReference type="PRINTS" id="PR00344">
    <property type="entry name" value="BCTRLSENSOR"/>
</dbReference>
<organism evidence="19 20">
    <name type="scientific">Limosilactobacillus oris DSM 4864</name>
    <dbReference type="NCBI Taxonomy" id="1423779"/>
    <lineage>
        <taxon>Bacteria</taxon>
        <taxon>Bacillati</taxon>
        <taxon>Bacillota</taxon>
        <taxon>Bacilli</taxon>
        <taxon>Lactobacillales</taxon>
        <taxon>Lactobacillaceae</taxon>
        <taxon>Limosilactobacillus</taxon>
    </lineage>
</organism>
<dbReference type="SUPFAM" id="SSF55874">
    <property type="entry name" value="ATPase domain of HSP90 chaperone/DNA topoisomerase II/histidine kinase"/>
    <property type="match status" value="1"/>
</dbReference>
<dbReference type="Pfam" id="PF00512">
    <property type="entry name" value="HisKA"/>
    <property type="match status" value="1"/>
</dbReference>
<keyword evidence="5" id="KW-0597">Phosphoprotein</keyword>
<sequence>MNSKLKFYQSIRVKIALVFALMLMLTLECVGAVFVRQLEHQNLNTFKQTIELPSYVDNSLSEQLSRPDTKKANQQIRQILSEVNNNNISEIRVVDSKGVIRGTSTADNRNMVGQKTTDAMVKATLLNNRSHSENVYDGANHNRYYVNVIPLNDSNNNVVGAVLLRASLEGVYSNINNITLIYLSAALVTIILSLFLAVLISQEITRPIEEMRKQTLRIARGDFSGQVRVMGNDELGQLAGAVNNLSVRVEEAQESSDSERRRLDSVLSHMSDGVLATDRRGNITIVNNMALQLLGVDHEDDLIGKSIIDALDIRHDYTVRELINSNQKEMIIDMSAGGNDLILNAYFSPIQRESGFISGLVCVLHDVTSQQKEERERKQFVSNVSHELRTPLTSVHSYVEALSDGAWKDKDIAPQFLTVIQNETNRMIRMINDLLSLSRMDSGTTKLNLEYVNIKELFNYILNRFDMIIKKDENDQNSKKYTIERYFTDKDLWVEIDTDKFTQVIDNIMNNAIKYSPDGGVITTRLLETHNHVILSISDQGLGIPRKDLGRIFDRFFRVDKARSRKQGGTGLGLAISKEVINLLGGQIWVDSIEGQGSTFYISLPYVPYEEEDDWDD</sequence>
<dbReference type="SUPFAM" id="SSF47384">
    <property type="entry name" value="Homodimeric domain of signal transducing histidine kinase"/>
    <property type="match status" value="1"/>
</dbReference>
<dbReference type="RefSeq" id="WP_003711481.1">
    <property type="nucleotide sequence ID" value="NZ_AZGE01000036.1"/>
</dbReference>
<dbReference type="Pfam" id="PF00989">
    <property type="entry name" value="PAS"/>
    <property type="match status" value="1"/>
</dbReference>
<dbReference type="PANTHER" id="PTHR45453">
    <property type="entry name" value="PHOSPHATE REGULON SENSOR PROTEIN PHOR"/>
    <property type="match status" value="1"/>
</dbReference>
<dbReference type="Pfam" id="PF02518">
    <property type="entry name" value="HATPase_c"/>
    <property type="match status" value="1"/>
</dbReference>
<dbReference type="FunFam" id="3.30.565.10:FF:000006">
    <property type="entry name" value="Sensor histidine kinase WalK"/>
    <property type="match status" value="1"/>
</dbReference>
<evidence type="ECO:0000259" key="18">
    <source>
        <dbReference type="PROSITE" id="PS50885"/>
    </source>
</evidence>
<dbReference type="SMART" id="SM00091">
    <property type="entry name" value="PAS"/>
    <property type="match status" value="1"/>
</dbReference>
<dbReference type="Gene3D" id="1.10.8.500">
    <property type="entry name" value="HAMP domain in histidine kinase"/>
    <property type="match status" value="1"/>
</dbReference>
<dbReference type="InterPro" id="IPR050351">
    <property type="entry name" value="BphY/WalK/GraS-like"/>
</dbReference>
<dbReference type="GO" id="GO:0016036">
    <property type="term" value="P:cellular response to phosphate starvation"/>
    <property type="evidence" value="ECO:0007669"/>
    <property type="project" value="TreeGrafter"/>
</dbReference>
<evidence type="ECO:0000256" key="7">
    <source>
        <dbReference type="ARBA" id="ARBA00022692"/>
    </source>
</evidence>
<dbReference type="PROSITE" id="PS50112">
    <property type="entry name" value="PAS"/>
    <property type="match status" value="1"/>
</dbReference>
<dbReference type="CDD" id="cd00130">
    <property type="entry name" value="PAS"/>
    <property type="match status" value="1"/>
</dbReference>
<dbReference type="InterPro" id="IPR004358">
    <property type="entry name" value="Sig_transdc_His_kin-like_C"/>
</dbReference>
<keyword evidence="12" id="KW-0902">Two-component regulatory system</keyword>
<evidence type="ECO:0000256" key="8">
    <source>
        <dbReference type="ARBA" id="ARBA00022741"/>
    </source>
</evidence>
<keyword evidence="7 14" id="KW-0812">Transmembrane</keyword>
<evidence type="ECO:0000256" key="12">
    <source>
        <dbReference type="ARBA" id="ARBA00023012"/>
    </source>
</evidence>
<feature type="domain" description="PAS" evidence="16">
    <location>
        <begin position="259"/>
        <end position="300"/>
    </location>
</feature>
<dbReference type="AlphaFoldDB" id="A0A0R1W9N1"/>
<evidence type="ECO:0000256" key="1">
    <source>
        <dbReference type="ARBA" id="ARBA00000085"/>
    </source>
</evidence>
<comment type="subcellular location">
    <subcellularLocation>
        <location evidence="2">Cell membrane</location>
        <topology evidence="2">Multi-pass membrane protein</topology>
    </subcellularLocation>
</comment>